<evidence type="ECO:0000313" key="2">
    <source>
        <dbReference type="EMBL" id="REE05262.1"/>
    </source>
</evidence>
<organism evidence="2 3">
    <name type="scientific">Citricoccus muralis</name>
    <dbReference type="NCBI Taxonomy" id="169134"/>
    <lineage>
        <taxon>Bacteria</taxon>
        <taxon>Bacillati</taxon>
        <taxon>Actinomycetota</taxon>
        <taxon>Actinomycetes</taxon>
        <taxon>Micrococcales</taxon>
        <taxon>Micrococcaceae</taxon>
        <taxon>Citricoccus</taxon>
    </lineage>
</organism>
<evidence type="ECO:0000256" key="1">
    <source>
        <dbReference type="SAM" id="MobiDB-lite"/>
    </source>
</evidence>
<dbReference type="Proteomes" id="UP000256727">
    <property type="component" value="Unassembled WGS sequence"/>
</dbReference>
<feature type="compositionally biased region" description="Acidic residues" evidence="1">
    <location>
        <begin position="169"/>
        <end position="179"/>
    </location>
</feature>
<protein>
    <submittedName>
        <fullName evidence="2">Uncharacterized protein</fullName>
    </submittedName>
</protein>
<name>A0A3D9LGI3_9MICC</name>
<dbReference type="OrthoDB" id="4962371at2"/>
<gene>
    <name evidence="2" type="ORF">C8E99_3135</name>
</gene>
<dbReference type="AlphaFoldDB" id="A0A3D9LGI3"/>
<accession>A0A3D9LGI3</accession>
<dbReference type="RefSeq" id="WP_115933073.1">
    <property type="nucleotide sequence ID" value="NZ_QREH01000001.1"/>
</dbReference>
<dbReference type="EMBL" id="QREH01000001">
    <property type="protein sequence ID" value="REE05262.1"/>
    <property type="molecule type" value="Genomic_DNA"/>
</dbReference>
<evidence type="ECO:0000313" key="3">
    <source>
        <dbReference type="Proteomes" id="UP000256727"/>
    </source>
</evidence>
<feature type="region of interest" description="Disordered" evidence="1">
    <location>
        <begin position="123"/>
        <end position="196"/>
    </location>
</feature>
<keyword evidence="3" id="KW-1185">Reference proteome</keyword>
<comment type="caution">
    <text evidence="2">The sequence shown here is derived from an EMBL/GenBank/DDBJ whole genome shotgun (WGS) entry which is preliminary data.</text>
</comment>
<sequence length="256" mass="27484">MGASNALMVSNYWKHLGHRDHRLLTFMALVALDTGTPPVYFGGWQAGARHLGLNAEASPDSAAEQFRRVTASLKRAGAVVPNGAARQGSRAEYALTLDPMTTAAPTVTRGATGRSVTMWSVVHRQDPRPQSSPTEMVPLSPTESVPHQPHRFGGLSPSETVPPRRTEEPLQEYSEDELVESQPRSPAPVENSGAQSVDGIDTETYAAASAFLQARPMQHLTLMERAAAELGPDCSVRRQVITAAALAGWQPKETAA</sequence>
<proteinExistence type="predicted"/>
<reference evidence="2 3" key="1">
    <citation type="submission" date="2018-07" db="EMBL/GenBank/DDBJ databases">
        <title>Sequencing the genomes of 1000 actinobacteria strains.</title>
        <authorList>
            <person name="Klenk H.-P."/>
        </authorList>
    </citation>
    <scope>NUCLEOTIDE SEQUENCE [LARGE SCALE GENOMIC DNA]</scope>
    <source>
        <strain evidence="2 3">DSM 14442</strain>
    </source>
</reference>